<dbReference type="EMBL" id="SRLO01000005">
    <property type="protein sequence ID" value="TNN88478.1"/>
    <property type="molecule type" value="Genomic_DNA"/>
</dbReference>
<name>A0A4Z2JFT2_9TELE</name>
<gene>
    <name evidence="2" type="ORF">EYF80_001260</name>
</gene>
<sequence length="165" mass="18588">MGPTGPLAEEASCQRYKRPHARPGARRRLHIERELCREALSLSLLLLRFHHHSCANRSYQQGNQRGRGRSIQREGEGEGLVQAAASHLLLNSSSTTFGSARVERSPRSFSLRAICRRIRLMIFPKVDPESGKTDVTEEESEGGRGCWFERVERLPERVFGSTGAF</sequence>
<dbReference type="Proteomes" id="UP000314294">
    <property type="component" value="Unassembled WGS sequence"/>
</dbReference>
<protein>
    <submittedName>
        <fullName evidence="2">Uncharacterized protein</fullName>
    </submittedName>
</protein>
<evidence type="ECO:0000313" key="2">
    <source>
        <dbReference type="EMBL" id="TNN88478.1"/>
    </source>
</evidence>
<organism evidence="2 3">
    <name type="scientific">Liparis tanakae</name>
    <name type="common">Tanaka's snailfish</name>
    <dbReference type="NCBI Taxonomy" id="230148"/>
    <lineage>
        <taxon>Eukaryota</taxon>
        <taxon>Metazoa</taxon>
        <taxon>Chordata</taxon>
        <taxon>Craniata</taxon>
        <taxon>Vertebrata</taxon>
        <taxon>Euteleostomi</taxon>
        <taxon>Actinopterygii</taxon>
        <taxon>Neopterygii</taxon>
        <taxon>Teleostei</taxon>
        <taxon>Neoteleostei</taxon>
        <taxon>Acanthomorphata</taxon>
        <taxon>Eupercaria</taxon>
        <taxon>Perciformes</taxon>
        <taxon>Cottioidei</taxon>
        <taxon>Cottales</taxon>
        <taxon>Liparidae</taxon>
        <taxon>Liparis</taxon>
    </lineage>
</organism>
<reference evidence="2 3" key="1">
    <citation type="submission" date="2019-03" db="EMBL/GenBank/DDBJ databases">
        <title>First draft genome of Liparis tanakae, snailfish: a comprehensive survey of snailfish specific genes.</title>
        <authorList>
            <person name="Kim W."/>
            <person name="Song I."/>
            <person name="Jeong J.-H."/>
            <person name="Kim D."/>
            <person name="Kim S."/>
            <person name="Ryu S."/>
            <person name="Song J.Y."/>
            <person name="Lee S.K."/>
        </authorList>
    </citation>
    <scope>NUCLEOTIDE SEQUENCE [LARGE SCALE GENOMIC DNA]</scope>
    <source>
        <tissue evidence="2">Muscle</tissue>
    </source>
</reference>
<evidence type="ECO:0000313" key="3">
    <source>
        <dbReference type="Proteomes" id="UP000314294"/>
    </source>
</evidence>
<accession>A0A4Z2JFT2</accession>
<keyword evidence="3" id="KW-1185">Reference proteome</keyword>
<dbReference type="AlphaFoldDB" id="A0A4Z2JFT2"/>
<evidence type="ECO:0000256" key="1">
    <source>
        <dbReference type="SAM" id="MobiDB-lite"/>
    </source>
</evidence>
<feature type="region of interest" description="Disordered" evidence="1">
    <location>
        <begin position="1"/>
        <end position="24"/>
    </location>
</feature>
<comment type="caution">
    <text evidence="2">The sequence shown here is derived from an EMBL/GenBank/DDBJ whole genome shotgun (WGS) entry which is preliminary data.</text>
</comment>
<proteinExistence type="predicted"/>
<feature type="compositionally biased region" description="Basic residues" evidence="1">
    <location>
        <begin position="15"/>
        <end position="24"/>
    </location>
</feature>